<dbReference type="AlphaFoldDB" id="A0A7C8MDZ4"/>
<comment type="caution">
    <text evidence="1">The sequence shown here is derived from an EMBL/GenBank/DDBJ whole genome shotgun (WGS) entry which is preliminary data.</text>
</comment>
<dbReference type="Gene3D" id="3.80.10.10">
    <property type="entry name" value="Ribonuclease Inhibitor"/>
    <property type="match status" value="1"/>
</dbReference>
<dbReference type="InterPro" id="IPR032675">
    <property type="entry name" value="LRR_dom_sf"/>
</dbReference>
<dbReference type="SUPFAM" id="SSF52047">
    <property type="entry name" value="RNI-like"/>
    <property type="match status" value="1"/>
</dbReference>
<accession>A0A7C8MDZ4</accession>
<reference evidence="1 2" key="1">
    <citation type="submission" date="2020-01" db="EMBL/GenBank/DDBJ databases">
        <authorList>
            <consortium name="DOE Joint Genome Institute"/>
            <person name="Haridas S."/>
            <person name="Albert R."/>
            <person name="Binder M."/>
            <person name="Bloem J."/>
            <person name="Labutti K."/>
            <person name="Salamov A."/>
            <person name="Andreopoulos B."/>
            <person name="Baker S.E."/>
            <person name="Barry K."/>
            <person name="Bills G."/>
            <person name="Bluhm B.H."/>
            <person name="Cannon C."/>
            <person name="Castanera R."/>
            <person name="Culley D.E."/>
            <person name="Daum C."/>
            <person name="Ezra D."/>
            <person name="Gonzalez J.B."/>
            <person name="Henrissat B."/>
            <person name="Kuo A."/>
            <person name="Liang C."/>
            <person name="Lipzen A."/>
            <person name="Lutzoni F."/>
            <person name="Magnuson J."/>
            <person name="Mondo S."/>
            <person name="Nolan M."/>
            <person name="Ohm R."/>
            <person name="Pangilinan J."/>
            <person name="Park H.-J.H."/>
            <person name="Ramirez L."/>
            <person name="Alfaro M."/>
            <person name="Sun H."/>
            <person name="Tritt A."/>
            <person name="Yoshinaga Y."/>
            <person name="Zwiers L.-H.L."/>
            <person name="Turgeon B.G."/>
            <person name="Goodwin S.B."/>
            <person name="Spatafora J.W."/>
            <person name="Crous P.W."/>
            <person name="Grigoriev I.V."/>
        </authorList>
    </citation>
    <scope>NUCLEOTIDE SEQUENCE [LARGE SCALE GENOMIC DNA]</scope>
    <source>
        <strain evidence="1 2">CBS 611.86</strain>
    </source>
</reference>
<sequence>MSFSCLIVKYEIRRRSFARLLSAPLKFTRIQCRPFAVMSASSSSSVFLTPAEDSVANFKALFENATRREAVQKLSLRTFIDDIENEVSYADEKEYSMDPWHSCIPQLSSLSNLREVSLTFTQRVSNPTTAYHYNDYGTESTELRTTVLKNLFTALDNTALNVSTLSIENLQDCSPGVYEQPAFKNVRAKLKSLHLKIAVEYSEHGPDRDIDIPEKHVFFNRQLNEHWLSPLQHQLTHLSLYASDYWGVFPRWDCRGLRFPHLQSLALGNWSIAHQWQIDWILAHADTLEELYLDDCPIAHALSFETHQHASLAWEDGELEIMQDGYADGAIYPTLRWLAIFPVFAARLTQLKRFGMAHGPWDAYNSDGDSDQAFQRRYDLPARLEVGRYCLFDCGTLPTHWIVEGMRYNGVKEWSEDEVRKLEEEVDPDCCWVLDAEEREGKAGLERLKYPGRRREENMALEQLLEGLEMD</sequence>
<organism evidence="1 2">
    <name type="scientific">Massariosphaeria phaeospora</name>
    <dbReference type="NCBI Taxonomy" id="100035"/>
    <lineage>
        <taxon>Eukaryota</taxon>
        <taxon>Fungi</taxon>
        <taxon>Dikarya</taxon>
        <taxon>Ascomycota</taxon>
        <taxon>Pezizomycotina</taxon>
        <taxon>Dothideomycetes</taxon>
        <taxon>Pleosporomycetidae</taxon>
        <taxon>Pleosporales</taxon>
        <taxon>Pleosporales incertae sedis</taxon>
        <taxon>Massariosphaeria</taxon>
    </lineage>
</organism>
<dbReference type="PANTHER" id="PTHR42057">
    <property type="entry name" value="F-BOX DOMAIN PROTEIN (AFU_ORTHOLOGUE AFUA_4G00200)"/>
    <property type="match status" value="1"/>
</dbReference>
<protein>
    <recommendedName>
        <fullName evidence="3">F-box domain-containing protein</fullName>
    </recommendedName>
</protein>
<dbReference type="OrthoDB" id="3140657at2759"/>
<dbReference type="EMBL" id="JAADJZ010000005">
    <property type="protein sequence ID" value="KAF2875359.1"/>
    <property type="molecule type" value="Genomic_DNA"/>
</dbReference>
<dbReference type="Proteomes" id="UP000481861">
    <property type="component" value="Unassembled WGS sequence"/>
</dbReference>
<evidence type="ECO:0000313" key="1">
    <source>
        <dbReference type="EMBL" id="KAF2875359.1"/>
    </source>
</evidence>
<name>A0A7C8MDZ4_9PLEO</name>
<proteinExistence type="predicted"/>
<gene>
    <name evidence="1" type="ORF">BDV95DRAFT_565003</name>
</gene>
<evidence type="ECO:0000313" key="2">
    <source>
        <dbReference type="Proteomes" id="UP000481861"/>
    </source>
</evidence>
<dbReference type="PANTHER" id="PTHR42057:SF2">
    <property type="entry name" value="F-BOX DOMAIN PROTEIN (AFU_ORTHOLOGUE AFUA_4G00200)-RELATED"/>
    <property type="match status" value="1"/>
</dbReference>
<evidence type="ECO:0008006" key="3">
    <source>
        <dbReference type="Google" id="ProtNLM"/>
    </source>
</evidence>
<keyword evidence="2" id="KW-1185">Reference proteome</keyword>